<dbReference type="KEGG" id="tae:TepiRe1_0678"/>
<feature type="transmembrane region" description="Helical" evidence="1">
    <location>
        <begin position="96"/>
        <end position="114"/>
    </location>
</feature>
<evidence type="ECO:0000313" key="4">
    <source>
        <dbReference type="Proteomes" id="UP000010802"/>
    </source>
</evidence>
<keyword evidence="4" id="KW-1185">Reference proteome</keyword>
<dbReference type="KEGG" id="tep:TepRe1_0622"/>
<evidence type="ECO:0000313" key="3">
    <source>
        <dbReference type="EMBL" id="CCP25367.1"/>
    </source>
</evidence>
<feature type="transmembrane region" description="Helical" evidence="1">
    <location>
        <begin position="6"/>
        <end position="29"/>
    </location>
</feature>
<dbReference type="GO" id="GO:0016020">
    <property type="term" value="C:membrane"/>
    <property type="evidence" value="ECO:0007669"/>
    <property type="project" value="InterPro"/>
</dbReference>
<dbReference type="EMBL" id="HF563609">
    <property type="protein sequence ID" value="CCP25367.1"/>
    <property type="molecule type" value="Genomic_DNA"/>
</dbReference>
<keyword evidence="1" id="KW-1133">Transmembrane helix</keyword>
<protein>
    <submittedName>
        <fullName evidence="3">Peptidase A24A prepilin type IV</fullName>
    </submittedName>
</protein>
<dbReference type="Gene3D" id="1.20.120.1220">
    <property type="match status" value="1"/>
</dbReference>
<dbReference type="Pfam" id="PF01478">
    <property type="entry name" value="Peptidase_A24"/>
    <property type="match status" value="1"/>
</dbReference>
<feature type="transmembrane region" description="Helical" evidence="1">
    <location>
        <begin position="73"/>
        <end position="89"/>
    </location>
</feature>
<dbReference type="HOGENOM" id="CLU_104548_0_0_9"/>
<dbReference type="STRING" id="1209989.TepRe1_0622"/>
<feature type="domain" description="Prepilin type IV endopeptidase peptidase" evidence="2">
    <location>
        <begin position="77"/>
        <end position="184"/>
    </location>
</feature>
<evidence type="ECO:0000259" key="2">
    <source>
        <dbReference type="Pfam" id="PF01478"/>
    </source>
</evidence>
<dbReference type="PATRIC" id="fig|1209989.3.peg.733"/>
<keyword evidence="1" id="KW-0472">Membrane</keyword>
<evidence type="ECO:0000256" key="1">
    <source>
        <dbReference type="SAM" id="Phobius"/>
    </source>
</evidence>
<dbReference type="AlphaFoldDB" id="F4LW34"/>
<accession>L0S0P4</accession>
<feature type="transmembrane region" description="Helical" evidence="1">
    <location>
        <begin position="120"/>
        <end position="144"/>
    </location>
</feature>
<dbReference type="Proteomes" id="UP000010802">
    <property type="component" value="Chromosome"/>
</dbReference>
<gene>
    <name evidence="3" type="ordered locus">TEPIRE1_0678</name>
</gene>
<keyword evidence="1" id="KW-0812">Transmembrane</keyword>
<reference evidence="4" key="1">
    <citation type="journal article" date="2013" name="Genome Announc.">
        <title>First genome sequence of a syntrophic acetate-oxidizing bacterium, Tepidanaerobacter acetatoxydans strain Re1.</title>
        <authorList>
            <person name="Manzoor S."/>
            <person name="Bongcam-Rudloff E."/>
            <person name="Schnurer A."/>
            <person name="Muller B."/>
        </authorList>
    </citation>
    <scope>NUCLEOTIDE SEQUENCE [LARGE SCALE GENOMIC DNA]</scope>
    <source>
        <strain evidence="4">Re1</strain>
    </source>
</reference>
<feature type="transmembrane region" description="Helical" evidence="1">
    <location>
        <begin position="156"/>
        <end position="188"/>
    </location>
</feature>
<dbReference type="OrthoDB" id="1650845at2"/>
<proteinExistence type="predicted"/>
<dbReference type="RefSeq" id="WP_013777733.1">
    <property type="nucleotide sequence ID" value="NC_015519.1"/>
</dbReference>
<dbReference type="InterPro" id="IPR000045">
    <property type="entry name" value="Prepilin_IV_endopep_pep"/>
</dbReference>
<dbReference type="GO" id="GO:0004190">
    <property type="term" value="F:aspartic-type endopeptidase activity"/>
    <property type="evidence" value="ECO:0007669"/>
    <property type="project" value="InterPro"/>
</dbReference>
<feature type="transmembrane region" description="Helical" evidence="1">
    <location>
        <begin position="200"/>
        <end position="220"/>
    </location>
</feature>
<sequence length="223" mass="24430">MKNVIFAAIGGILGIGIGLFLPKIVSHILRYKCNQRNIEMPLLKLSQQTKLILFILHAALYAAAFWLMPVTSAVLTCVFITVAIVSAIIDYHIHIIANEIVLFLLMTGIVYRFIDGGITSLIGALWAFLITIGIFGGAAVFTYWRKGTIGIGAGDLKLVMAIAVTVGYPGVFYFLAGIAAAIILYCFVGLKFRMLTWNSSFPMCAHIMIGFLTGLFYPYITSF</sequence>
<organism evidence="3 4">
    <name type="scientific">Tepidanaerobacter acetatoxydans (strain DSM 21804 / JCM 16047 / Re1)</name>
    <dbReference type="NCBI Taxonomy" id="1209989"/>
    <lineage>
        <taxon>Bacteria</taxon>
        <taxon>Bacillati</taxon>
        <taxon>Bacillota</taxon>
        <taxon>Clostridia</taxon>
        <taxon>Thermosediminibacterales</taxon>
        <taxon>Tepidanaerobacteraceae</taxon>
        <taxon>Tepidanaerobacter</taxon>
    </lineage>
</organism>
<name>F4LW34_TEPAE</name>
<dbReference type="eggNOG" id="COG1989">
    <property type="taxonomic scope" value="Bacteria"/>
</dbReference>
<accession>F4LW34</accession>